<comment type="subcellular location">
    <subcellularLocation>
        <location evidence="1">Membrane</location>
    </subcellularLocation>
</comment>
<dbReference type="PANTHER" id="PTHR24421">
    <property type="entry name" value="NITRATE/NITRITE SENSOR PROTEIN NARX-RELATED"/>
    <property type="match status" value="1"/>
</dbReference>
<keyword evidence="7" id="KW-0472">Membrane</keyword>
<keyword evidence="3" id="KW-0808">Transferase</keyword>
<evidence type="ECO:0000313" key="9">
    <source>
        <dbReference type="EMBL" id="AAF78808.1"/>
    </source>
</evidence>
<dbReference type="InterPro" id="IPR036890">
    <property type="entry name" value="HATPase_C_sf"/>
</dbReference>
<feature type="transmembrane region" description="Helical" evidence="7">
    <location>
        <begin position="149"/>
        <end position="174"/>
    </location>
</feature>
<keyword evidence="2" id="KW-0597">Phosphoprotein</keyword>
<dbReference type="InterPro" id="IPR050482">
    <property type="entry name" value="Sensor_HK_TwoCompSys"/>
</dbReference>
<dbReference type="PANTHER" id="PTHR24421:SF58">
    <property type="entry name" value="SIGNAL TRANSDUCTION HISTIDINE-PROTEIN KINASE_PHOSPHATASE UHPB"/>
    <property type="match status" value="1"/>
</dbReference>
<dbReference type="EMBL" id="U33883">
    <property type="protein sequence ID" value="AAF78808.1"/>
    <property type="molecule type" value="Genomic_DNA"/>
</dbReference>
<gene>
    <name evidence="9" type="primary">elmS</name>
</gene>
<dbReference type="AlphaFoldDB" id="Q9JMV6"/>
<sequence>MWQHLSFRTQLFLPLGVSFLAALVMGGVLLQSFATGQLADENELGRHSARAVAAALNNTLRASDNPRQTLDAFVHSLGTSSDIQFRPVEAGPEPSPTAGPRKPHSVPQWFIDLLTIPDMDAASPLIIDGKRVGDLVFLPDLSVDLFEKWIGFLALTSLIAVLTVLTGTIAYLFAESALRPLQNLGAGLTRIRRGDYATPIPVAGPPEIRQSCEEANALAATLARLSQDNRDLLHRLVSLQDDERRDLARELHDELGPLLFSIRAGTIALIRGSPPVGHLGNTAQEVLQSVEALQQTNRRILDRLRPLYIEELGLETSVQTLLRNFRKQAPHIGLTANGRSWSQRARRPLAQTVYRVIQEALTNVLRHAAARNAHVQAAISGDALAIEISDDGGGFLEGNVFGRGLTGMHERVRALSGSLSLLRADERTYVRCRLPVQRTRDDRRKASTRTRDARSVAPARTACCRFCLPH</sequence>
<dbReference type="CDD" id="cd06225">
    <property type="entry name" value="HAMP"/>
    <property type="match status" value="1"/>
</dbReference>
<organism evidence="9">
    <name type="scientific">Bradyrhizobium japonicum</name>
    <dbReference type="NCBI Taxonomy" id="375"/>
    <lineage>
        <taxon>Bacteria</taxon>
        <taxon>Pseudomonadati</taxon>
        <taxon>Pseudomonadota</taxon>
        <taxon>Alphaproteobacteria</taxon>
        <taxon>Hyphomicrobiales</taxon>
        <taxon>Nitrobacteraceae</taxon>
        <taxon>Bradyrhizobium</taxon>
    </lineage>
</organism>
<dbReference type="GO" id="GO:0000155">
    <property type="term" value="F:phosphorelay sensor kinase activity"/>
    <property type="evidence" value="ECO:0007669"/>
    <property type="project" value="InterPro"/>
</dbReference>
<evidence type="ECO:0000256" key="2">
    <source>
        <dbReference type="ARBA" id="ARBA00022553"/>
    </source>
</evidence>
<dbReference type="GO" id="GO:0046983">
    <property type="term" value="F:protein dimerization activity"/>
    <property type="evidence" value="ECO:0007669"/>
    <property type="project" value="InterPro"/>
</dbReference>
<keyword evidence="5" id="KW-0902">Two-component regulatory system</keyword>
<name>Q9JMV6_BRAJP</name>
<evidence type="ECO:0000256" key="4">
    <source>
        <dbReference type="ARBA" id="ARBA00022777"/>
    </source>
</evidence>
<evidence type="ECO:0000256" key="7">
    <source>
        <dbReference type="SAM" id="Phobius"/>
    </source>
</evidence>
<reference evidence="9" key="2">
    <citation type="submission" date="2000-06" db="EMBL/GenBank/DDBJ databases">
        <title>Extended sequencing of a DNA fragment of B. japonicum adjacent to the cox operon.</title>
        <authorList>
            <person name="Mueller P."/>
        </authorList>
    </citation>
    <scope>NUCLEOTIDE SEQUENCE</scope>
    <source>
        <strain evidence="9">USDA110spc4</strain>
    </source>
</reference>
<keyword evidence="7" id="KW-0812">Transmembrane</keyword>
<evidence type="ECO:0000256" key="3">
    <source>
        <dbReference type="ARBA" id="ARBA00022679"/>
    </source>
</evidence>
<dbReference type="Gene3D" id="1.20.5.1930">
    <property type="match status" value="1"/>
</dbReference>
<keyword evidence="4 9" id="KW-0418">Kinase</keyword>
<dbReference type="InterPro" id="IPR011712">
    <property type="entry name" value="Sig_transdc_His_kin_sub3_dim/P"/>
</dbReference>
<dbReference type="InterPro" id="IPR003660">
    <property type="entry name" value="HAMP_dom"/>
</dbReference>
<dbReference type="Pfam" id="PF07730">
    <property type="entry name" value="HisKA_3"/>
    <property type="match status" value="1"/>
</dbReference>
<dbReference type="Gene3D" id="6.10.340.10">
    <property type="match status" value="1"/>
</dbReference>
<dbReference type="Gene3D" id="3.30.565.10">
    <property type="entry name" value="Histidine kinase-like ATPase, C-terminal domain"/>
    <property type="match status" value="1"/>
</dbReference>
<evidence type="ECO:0000259" key="8">
    <source>
        <dbReference type="PROSITE" id="PS50885"/>
    </source>
</evidence>
<dbReference type="Pfam" id="PF02518">
    <property type="entry name" value="HATPase_c"/>
    <property type="match status" value="1"/>
</dbReference>
<reference evidence="9" key="1">
    <citation type="journal article" date="1995" name="Mol. Microbiol.">
        <title>A TnphoA insertion within the Bradyrhizobium japonicum sipS gene, homologous to prokaryotic signal peptidases, results in extensive changes in the expression of PBM-specific nodulins of infected soybean (Glycine max) cells.</title>
        <authorList>
            <person name="Muller P."/>
            <person name="Ahrens K."/>
            <person name="Keller T."/>
            <person name="Klaucke A."/>
        </authorList>
    </citation>
    <scope>NUCLEOTIDE SEQUENCE</scope>
    <source>
        <strain evidence="9">USDA110spc4</strain>
    </source>
</reference>
<proteinExistence type="predicted"/>
<dbReference type="CDD" id="cd16917">
    <property type="entry name" value="HATPase_UhpB-NarQ-NarX-like"/>
    <property type="match status" value="1"/>
</dbReference>
<feature type="transmembrane region" description="Helical" evidence="7">
    <location>
        <begin position="12"/>
        <end position="34"/>
    </location>
</feature>
<dbReference type="InterPro" id="IPR003594">
    <property type="entry name" value="HATPase_dom"/>
</dbReference>
<evidence type="ECO:0000256" key="6">
    <source>
        <dbReference type="SAM" id="MobiDB-lite"/>
    </source>
</evidence>
<dbReference type="Pfam" id="PF00672">
    <property type="entry name" value="HAMP"/>
    <property type="match status" value="1"/>
</dbReference>
<dbReference type="SUPFAM" id="SSF55874">
    <property type="entry name" value="ATPase domain of HSP90 chaperone/DNA topoisomerase II/histidine kinase"/>
    <property type="match status" value="1"/>
</dbReference>
<feature type="region of interest" description="Disordered" evidence="6">
    <location>
        <begin position="84"/>
        <end position="104"/>
    </location>
</feature>
<feature type="domain" description="HAMP" evidence="8">
    <location>
        <begin position="175"/>
        <end position="227"/>
    </location>
</feature>
<accession>Q9JMV6</accession>
<keyword evidence="7" id="KW-1133">Transmembrane helix</keyword>
<evidence type="ECO:0000256" key="5">
    <source>
        <dbReference type="ARBA" id="ARBA00023012"/>
    </source>
</evidence>
<dbReference type="GO" id="GO:0016020">
    <property type="term" value="C:membrane"/>
    <property type="evidence" value="ECO:0007669"/>
    <property type="project" value="UniProtKB-SubCell"/>
</dbReference>
<dbReference type="PROSITE" id="PS50885">
    <property type="entry name" value="HAMP"/>
    <property type="match status" value="1"/>
</dbReference>
<protein>
    <submittedName>
        <fullName evidence="9">Putative two-component system sensor histidine kinase ElmS</fullName>
    </submittedName>
</protein>
<evidence type="ECO:0000256" key="1">
    <source>
        <dbReference type="ARBA" id="ARBA00004370"/>
    </source>
</evidence>